<dbReference type="EMBL" id="CP111024">
    <property type="protein sequence ID" value="WAR24159.1"/>
    <property type="molecule type" value="Genomic_DNA"/>
</dbReference>
<keyword evidence="2" id="KW-1185">Reference proteome</keyword>
<organism evidence="1 2">
    <name type="scientific">Mya arenaria</name>
    <name type="common">Soft-shell clam</name>
    <dbReference type="NCBI Taxonomy" id="6604"/>
    <lineage>
        <taxon>Eukaryota</taxon>
        <taxon>Metazoa</taxon>
        <taxon>Spiralia</taxon>
        <taxon>Lophotrochozoa</taxon>
        <taxon>Mollusca</taxon>
        <taxon>Bivalvia</taxon>
        <taxon>Autobranchia</taxon>
        <taxon>Heteroconchia</taxon>
        <taxon>Euheterodonta</taxon>
        <taxon>Imparidentia</taxon>
        <taxon>Neoheterodontei</taxon>
        <taxon>Myida</taxon>
        <taxon>Myoidea</taxon>
        <taxon>Myidae</taxon>
        <taxon>Mya</taxon>
    </lineage>
</organism>
<evidence type="ECO:0000313" key="1">
    <source>
        <dbReference type="EMBL" id="WAR24159.1"/>
    </source>
</evidence>
<name>A0ABY7FSP8_MYAAR</name>
<proteinExistence type="predicted"/>
<dbReference type="Proteomes" id="UP001164746">
    <property type="component" value="Chromosome 13"/>
</dbReference>
<evidence type="ECO:0000313" key="2">
    <source>
        <dbReference type="Proteomes" id="UP001164746"/>
    </source>
</evidence>
<protein>
    <submittedName>
        <fullName evidence="1">Uncharacterized protein</fullName>
    </submittedName>
</protein>
<reference evidence="1" key="1">
    <citation type="submission" date="2022-11" db="EMBL/GenBank/DDBJ databases">
        <title>Centuries of genome instability and evolution in soft-shell clam transmissible cancer (bioRxiv).</title>
        <authorList>
            <person name="Hart S.F.M."/>
            <person name="Yonemitsu M.A."/>
            <person name="Giersch R.M."/>
            <person name="Beal B.F."/>
            <person name="Arriagada G."/>
            <person name="Davis B.W."/>
            <person name="Ostrander E.A."/>
            <person name="Goff S.P."/>
            <person name="Metzger M.J."/>
        </authorList>
    </citation>
    <scope>NUCLEOTIDE SEQUENCE</scope>
    <source>
        <strain evidence="1">MELC-2E11</strain>
        <tissue evidence="1">Siphon/mantle</tissue>
    </source>
</reference>
<gene>
    <name evidence="1" type="ORF">MAR_037828</name>
</gene>
<accession>A0ABY7FSP8</accession>
<sequence>MHAKCTIRHSAKLYVIYRSFLLDLDLLAFVQLRTTFVTHDLGQGILATLPFEIILELYQVLSEIDLEVDDLDPVLVLDLEVQLGLQPCTQLFLHRFPSPRVDLRPCSRGTCWLGLATGLKLLLLRLFLLWKQMAGLISASKVGAVSCLFGRWFHWILVEGKIDSFSNAVLQYVIMSGHGHSHGSCEGDHDHVTEADRAAAFSLYLKINTDRQG</sequence>